<proteinExistence type="predicted"/>
<evidence type="ECO:0000256" key="1">
    <source>
        <dbReference type="SAM" id="SignalP"/>
    </source>
</evidence>
<reference evidence="2" key="1">
    <citation type="submission" date="2020-09" db="EMBL/GenBank/DDBJ databases">
        <title>Streptomyces canutascabiei sp. nov., which causes potato common scab and is distributed across the world.</title>
        <authorList>
            <person name="Nguyen H.P."/>
            <person name="Weisberg A.J."/>
            <person name="Chang J.H."/>
            <person name="Clarke C.R."/>
        </authorList>
    </citation>
    <scope>NUCLEOTIDE SEQUENCE</scope>
    <source>
        <strain evidence="2">ID-01-6.2a</strain>
    </source>
</reference>
<dbReference type="GeneID" id="79936644"/>
<gene>
    <name evidence="2" type="ORF">IHE70_25345</name>
</gene>
<evidence type="ECO:0000313" key="2">
    <source>
        <dbReference type="EMBL" id="MBD9726474.1"/>
    </source>
</evidence>
<sequence>MRLSLSKRTFAMVGAMVAGSAIFAAPQAHADSYKGCVYPRVCFYLTAADWEAQSPTAAYQDVTSSYQNLGSRSRGSAYVFNTRNDDRVMLRYLRNGVTGYECIEPSTGRQYPSYFTVTGVMIQSASSCD</sequence>
<comment type="caution">
    <text evidence="2">The sequence shown here is derived from an EMBL/GenBank/DDBJ whole genome shotgun (WGS) entry which is preliminary data.</text>
</comment>
<protein>
    <recommendedName>
        <fullName evidence="4">Peptidase inhibitor family I36</fullName>
    </recommendedName>
</protein>
<evidence type="ECO:0000313" key="3">
    <source>
        <dbReference type="Proteomes" id="UP000661025"/>
    </source>
</evidence>
<dbReference type="AlphaFoldDB" id="A0A927L9E5"/>
<dbReference type="EMBL" id="JACYXT010000011">
    <property type="protein sequence ID" value="MBD9726474.1"/>
    <property type="molecule type" value="Genomic_DNA"/>
</dbReference>
<name>A0A927L9E5_9ACTN</name>
<keyword evidence="1" id="KW-0732">Signal</keyword>
<dbReference type="Proteomes" id="UP000661025">
    <property type="component" value="Unassembled WGS sequence"/>
</dbReference>
<evidence type="ECO:0008006" key="4">
    <source>
        <dbReference type="Google" id="ProtNLM"/>
    </source>
</evidence>
<dbReference type="RefSeq" id="WP_086801553.1">
    <property type="nucleotide sequence ID" value="NZ_CP119182.1"/>
</dbReference>
<organism evidence="2 3">
    <name type="scientific">Streptomyces caniscabiei</name>
    <dbReference type="NCBI Taxonomy" id="2746961"/>
    <lineage>
        <taxon>Bacteria</taxon>
        <taxon>Bacillati</taxon>
        <taxon>Actinomycetota</taxon>
        <taxon>Actinomycetes</taxon>
        <taxon>Kitasatosporales</taxon>
        <taxon>Streptomycetaceae</taxon>
        <taxon>Streptomyces</taxon>
    </lineage>
</organism>
<feature type="signal peptide" evidence="1">
    <location>
        <begin position="1"/>
        <end position="30"/>
    </location>
</feature>
<feature type="chain" id="PRO_5037219371" description="Peptidase inhibitor family I36" evidence="1">
    <location>
        <begin position="31"/>
        <end position="129"/>
    </location>
</feature>
<accession>A0A927L9E5</accession>